<protein>
    <submittedName>
        <fullName evidence="2">Uncharacterized protein</fullName>
    </submittedName>
</protein>
<evidence type="ECO:0000313" key="2">
    <source>
        <dbReference type="EMBL" id="VDK52527.1"/>
    </source>
</evidence>
<keyword evidence="1" id="KW-0812">Transmembrane</keyword>
<dbReference type="AlphaFoldDB" id="A0A3P6R201"/>
<evidence type="ECO:0000313" key="3">
    <source>
        <dbReference type="Proteomes" id="UP000271098"/>
    </source>
</evidence>
<keyword evidence="1" id="KW-0472">Membrane</keyword>
<name>A0A3P6R201_9BILA</name>
<dbReference type="Proteomes" id="UP000271098">
    <property type="component" value="Unassembled WGS sequence"/>
</dbReference>
<proteinExistence type="predicted"/>
<dbReference type="Gene3D" id="1.20.1730.10">
    <property type="entry name" value="Sodium/glucose cotransporter"/>
    <property type="match status" value="1"/>
</dbReference>
<gene>
    <name evidence="2" type="ORF">GPUH_LOCUS5875</name>
</gene>
<reference evidence="2 3" key="1">
    <citation type="submission" date="2018-11" db="EMBL/GenBank/DDBJ databases">
        <authorList>
            <consortium name="Pathogen Informatics"/>
        </authorList>
    </citation>
    <scope>NUCLEOTIDE SEQUENCE [LARGE SCALE GENOMIC DNA]</scope>
</reference>
<keyword evidence="3" id="KW-1185">Reference proteome</keyword>
<accession>A0A3P6R201</accession>
<evidence type="ECO:0000256" key="1">
    <source>
        <dbReference type="SAM" id="Phobius"/>
    </source>
</evidence>
<dbReference type="InterPro" id="IPR038377">
    <property type="entry name" value="Na/Glc_symporter_sf"/>
</dbReference>
<sequence length="177" mass="20036">MNLVFSTLAAPLTALHIWSYIFPFTNWQGATSGLLTGFATAAFLFYLYVPTQEFSQLCLNTTTIISSPILPPVWPHFKIENPEFNFAPAVLQTALDETQKWLPILGEIPVMWHPLAAFSKPKHELSIHMRFKLSVHKKDSGGLLRCFMKVTRQNILGPGFTAMRNKNIVFPHYVSSE</sequence>
<organism evidence="2 3">
    <name type="scientific">Gongylonema pulchrum</name>
    <dbReference type="NCBI Taxonomy" id="637853"/>
    <lineage>
        <taxon>Eukaryota</taxon>
        <taxon>Metazoa</taxon>
        <taxon>Ecdysozoa</taxon>
        <taxon>Nematoda</taxon>
        <taxon>Chromadorea</taxon>
        <taxon>Rhabditida</taxon>
        <taxon>Spirurina</taxon>
        <taxon>Spiruromorpha</taxon>
        <taxon>Spiruroidea</taxon>
        <taxon>Gongylonematidae</taxon>
        <taxon>Gongylonema</taxon>
    </lineage>
</organism>
<dbReference type="EMBL" id="UYRT01012973">
    <property type="protein sequence ID" value="VDK52527.1"/>
    <property type="molecule type" value="Genomic_DNA"/>
</dbReference>
<feature type="transmembrane region" description="Helical" evidence="1">
    <location>
        <begin position="29"/>
        <end position="49"/>
    </location>
</feature>
<keyword evidence="1" id="KW-1133">Transmembrane helix</keyword>